<feature type="region of interest" description="Disordered" evidence="8">
    <location>
        <begin position="111"/>
        <end position="144"/>
    </location>
</feature>
<gene>
    <name evidence="9" type="ORF">SAMN04489832_5379</name>
</gene>
<evidence type="ECO:0000256" key="1">
    <source>
        <dbReference type="ARBA" id="ARBA00004167"/>
    </source>
</evidence>
<dbReference type="InterPro" id="IPR003369">
    <property type="entry name" value="TatA/B/E"/>
</dbReference>
<dbReference type="OrthoDB" id="3267321at2"/>
<keyword evidence="7" id="KW-0472">Membrane</keyword>
<keyword evidence="4" id="KW-0653">Protein transport</keyword>
<evidence type="ECO:0000256" key="3">
    <source>
        <dbReference type="ARBA" id="ARBA00022692"/>
    </source>
</evidence>
<keyword evidence="6" id="KW-0811">Translocation</keyword>
<comment type="subcellular location">
    <subcellularLocation>
        <location evidence="1">Membrane</location>
        <topology evidence="1">Single-pass membrane protein</topology>
    </subcellularLocation>
</comment>
<protein>
    <submittedName>
        <fullName evidence="9">Sec-independent protein translocase protein TatB</fullName>
    </submittedName>
</protein>
<evidence type="ECO:0000256" key="7">
    <source>
        <dbReference type="ARBA" id="ARBA00023136"/>
    </source>
</evidence>
<dbReference type="RefSeq" id="WP_074316484.1">
    <property type="nucleotide sequence ID" value="NZ_FSQT01000002.1"/>
</dbReference>
<keyword evidence="3" id="KW-0812">Transmembrane</keyword>
<feature type="compositionally biased region" description="Low complexity" evidence="8">
    <location>
        <begin position="118"/>
        <end position="138"/>
    </location>
</feature>
<dbReference type="EMBL" id="FSQT01000002">
    <property type="protein sequence ID" value="SIN32376.1"/>
    <property type="molecule type" value="Genomic_DNA"/>
</dbReference>
<evidence type="ECO:0000256" key="6">
    <source>
        <dbReference type="ARBA" id="ARBA00023010"/>
    </source>
</evidence>
<dbReference type="Pfam" id="PF02416">
    <property type="entry name" value="TatA_B_E"/>
    <property type="match status" value="1"/>
</dbReference>
<evidence type="ECO:0000256" key="8">
    <source>
        <dbReference type="SAM" id="MobiDB-lite"/>
    </source>
</evidence>
<dbReference type="STRING" id="709881.SAMN04489832_5379"/>
<evidence type="ECO:0000313" key="9">
    <source>
        <dbReference type="EMBL" id="SIN32376.1"/>
    </source>
</evidence>
<dbReference type="Proteomes" id="UP000185124">
    <property type="component" value="Unassembled WGS sequence"/>
</dbReference>
<evidence type="ECO:0000256" key="5">
    <source>
        <dbReference type="ARBA" id="ARBA00022989"/>
    </source>
</evidence>
<keyword evidence="2" id="KW-0813">Transport</keyword>
<reference evidence="10" key="1">
    <citation type="submission" date="2016-12" db="EMBL/GenBank/DDBJ databases">
        <authorList>
            <person name="Varghese N."/>
            <person name="Submissions S."/>
        </authorList>
    </citation>
    <scope>NUCLEOTIDE SEQUENCE [LARGE SCALE GENOMIC DNA]</scope>
    <source>
        <strain evidence="10">DSM 45599</strain>
    </source>
</reference>
<name>A0A1N6AEA6_9ACTN</name>
<accession>A0A1N6AEA6</accession>
<organism evidence="9 10">
    <name type="scientific">Micromonospora cremea</name>
    <dbReference type="NCBI Taxonomy" id="709881"/>
    <lineage>
        <taxon>Bacteria</taxon>
        <taxon>Bacillati</taxon>
        <taxon>Actinomycetota</taxon>
        <taxon>Actinomycetes</taxon>
        <taxon>Micromonosporales</taxon>
        <taxon>Micromonosporaceae</taxon>
        <taxon>Micromonospora</taxon>
    </lineage>
</organism>
<sequence length="144" mass="15743">MLDNLNWWEIGALLLLALLIFGDRLPAVITDGLRLVRNLRNMARNATGDLSRELGTDIQLEDLHPKAFIRKHLLSEEDEAAIRKPLQGVYDNLRADVGGVHNELKDVANAADLRSKGTRSGTATDTATVTPSTPAPRASYDDAT</sequence>
<evidence type="ECO:0000256" key="4">
    <source>
        <dbReference type="ARBA" id="ARBA00022927"/>
    </source>
</evidence>
<evidence type="ECO:0000256" key="2">
    <source>
        <dbReference type="ARBA" id="ARBA00022448"/>
    </source>
</evidence>
<keyword evidence="10" id="KW-1185">Reference proteome</keyword>
<evidence type="ECO:0000313" key="10">
    <source>
        <dbReference type="Proteomes" id="UP000185124"/>
    </source>
</evidence>
<proteinExistence type="predicted"/>
<keyword evidence="5" id="KW-1133">Transmembrane helix</keyword>
<dbReference type="AlphaFoldDB" id="A0A1N6AEA6"/>
<dbReference type="Gene3D" id="1.20.5.3310">
    <property type="match status" value="1"/>
</dbReference>